<dbReference type="GO" id="GO:0016020">
    <property type="term" value="C:membrane"/>
    <property type="evidence" value="ECO:0007669"/>
    <property type="project" value="UniProtKB-SubCell"/>
</dbReference>
<dbReference type="GO" id="GO:0055085">
    <property type="term" value="P:transmembrane transport"/>
    <property type="evidence" value="ECO:0007669"/>
    <property type="project" value="InterPro"/>
</dbReference>
<evidence type="ECO:0000256" key="1">
    <source>
        <dbReference type="ARBA" id="ARBA00004141"/>
    </source>
</evidence>
<feature type="transmembrane region" description="Helical" evidence="5">
    <location>
        <begin position="172"/>
        <end position="191"/>
    </location>
</feature>
<comment type="caution">
    <text evidence="6">The sequence shown here is derived from an EMBL/GenBank/DDBJ whole genome shotgun (WGS) entry which is preliminary data.</text>
</comment>
<protein>
    <recommendedName>
        <fullName evidence="7">ABC transmembrane type-1 domain-containing protein</fullName>
    </recommendedName>
</protein>
<keyword evidence="3 5" id="KW-1133">Transmembrane helix</keyword>
<name>X1HSS0_9ZZZZ</name>
<dbReference type="InterPro" id="IPR035906">
    <property type="entry name" value="MetI-like_sf"/>
</dbReference>
<dbReference type="PANTHER" id="PTHR43839:SF1">
    <property type="entry name" value="OPPC IN A BINDING PROTEIN-DEPENDENT TRANSPORT SYSTEM"/>
    <property type="match status" value="1"/>
</dbReference>
<dbReference type="AlphaFoldDB" id="X1HSS0"/>
<gene>
    <name evidence="6" type="ORF">S03H2_33402</name>
</gene>
<evidence type="ECO:0000256" key="3">
    <source>
        <dbReference type="ARBA" id="ARBA00022989"/>
    </source>
</evidence>
<reference evidence="6" key="1">
    <citation type="journal article" date="2014" name="Front. Microbiol.">
        <title>High frequency of phylogenetically diverse reductive dehalogenase-homologous genes in deep subseafloor sedimentary metagenomes.</title>
        <authorList>
            <person name="Kawai M."/>
            <person name="Futagami T."/>
            <person name="Toyoda A."/>
            <person name="Takaki Y."/>
            <person name="Nishi S."/>
            <person name="Hori S."/>
            <person name="Arai W."/>
            <person name="Tsubouchi T."/>
            <person name="Morono Y."/>
            <person name="Uchiyama I."/>
            <person name="Ito T."/>
            <person name="Fujiyama A."/>
            <person name="Inagaki F."/>
            <person name="Takami H."/>
        </authorList>
    </citation>
    <scope>NUCLEOTIDE SEQUENCE</scope>
    <source>
        <strain evidence="6">Expedition CK06-06</strain>
    </source>
</reference>
<evidence type="ECO:0000256" key="4">
    <source>
        <dbReference type="ARBA" id="ARBA00023136"/>
    </source>
</evidence>
<keyword evidence="2 5" id="KW-0812">Transmembrane</keyword>
<evidence type="ECO:0000313" key="6">
    <source>
        <dbReference type="EMBL" id="GAH48333.1"/>
    </source>
</evidence>
<dbReference type="CDD" id="cd06261">
    <property type="entry name" value="TM_PBP2"/>
    <property type="match status" value="1"/>
</dbReference>
<feature type="non-terminal residue" evidence="6">
    <location>
        <position position="195"/>
    </location>
</feature>
<evidence type="ECO:0000256" key="5">
    <source>
        <dbReference type="SAM" id="Phobius"/>
    </source>
</evidence>
<dbReference type="EMBL" id="BARU01020328">
    <property type="protein sequence ID" value="GAH48333.1"/>
    <property type="molecule type" value="Genomic_DNA"/>
</dbReference>
<evidence type="ECO:0008006" key="7">
    <source>
        <dbReference type="Google" id="ProtNLM"/>
    </source>
</evidence>
<dbReference type="InterPro" id="IPR000515">
    <property type="entry name" value="MetI-like"/>
</dbReference>
<accession>X1HSS0</accession>
<sequence length="195" mass="22313">MTALPVLIILYLGAIFAEFLSPTLPLKRFSDYKEAPPVKIHFVDEKGEFSFRPFVYELDGKIDPDTFRRTFVEDKTKKYPIYFFVRDEPYRFWGVFHTNIHLFGLEEPNKPLFLFGTDKLGRDLFTRILHGSRISLSFGLASLSVTFFIGLLLGGISGYFGGTVDNIIQRGIDLLISLPVIPLWMVLAAALPRDW</sequence>
<evidence type="ECO:0000256" key="2">
    <source>
        <dbReference type="ARBA" id="ARBA00022692"/>
    </source>
</evidence>
<comment type="subcellular location">
    <subcellularLocation>
        <location evidence="1">Membrane</location>
        <topology evidence="1">Multi-pass membrane protein</topology>
    </subcellularLocation>
</comment>
<dbReference type="SUPFAM" id="SSF161098">
    <property type="entry name" value="MetI-like"/>
    <property type="match status" value="1"/>
</dbReference>
<dbReference type="PANTHER" id="PTHR43839">
    <property type="entry name" value="OPPC IN A BINDING PROTEIN-DEPENDENT TRANSPORT SYSTEM"/>
    <property type="match status" value="1"/>
</dbReference>
<proteinExistence type="predicted"/>
<organism evidence="6">
    <name type="scientific">marine sediment metagenome</name>
    <dbReference type="NCBI Taxonomy" id="412755"/>
    <lineage>
        <taxon>unclassified sequences</taxon>
        <taxon>metagenomes</taxon>
        <taxon>ecological metagenomes</taxon>
    </lineage>
</organism>
<feature type="transmembrane region" description="Helical" evidence="5">
    <location>
        <begin position="136"/>
        <end position="160"/>
    </location>
</feature>
<keyword evidence="4 5" id="KW-0472">Membrane</keyword>